<evidence type="ECO:0000313" key="3">
    <source>
        <dbReference type="Proteomes" id="UP000245396"/>
    </source>
</evidence>
<dbReference type="Proteomes" id="UP000245396">
    <property type="component" value="Unassembled WGS sequence"/>
</dbReference>
<keyword evidence="1" id="KW-0812">Transmembrane</keyword>
<keyword evidence="3" id="KW-1185">Reference proteome</keyword>
<dbReference type="RefSeq" id="WP_109611412.1">
    <property type="nucleotide sequence ID" value="NZ_QGGG01000001.1"/>
</dbReference>
<feature type="transmembrane region" description="Helical" evidence="1">
    <location>
        <begin position="300"/>
        <end position="323"/>
    </location>
</feature>
<comment type="caution">
    <text evidence="2">The sequence shown here is derived from an EMBL/GenBank/DDBJ whole genome shotgun (WGS) entry which is preliminary data.</text>
</comment>
<evidence type="ECO:0000313" key="2">
    <source>
        <dbReference type="EMBL" id="PWJ86442.1"/>
    </source>
</evidence>
<feature type="transmembrane region" description="Helical" evidence="1">
    <location>
        <begin position="36"/>
        <end position="61"/>
    </location>
</feature>
<proteinExistence type="predicted"/>
<reference evidence="2 3" key="1">
    <citation type="submission" date="2018-05" db="EMBL/GenBank/DDBJ databases">
        <title>Genomic Encyclopedia of Type Strains, Phase IV (KMG-IV): sequencing the most valuable type-strain genomes for metagenomic binning, comparative biology and taxonomic classification.</title>
        <authorList>
            <person name="Goeker M."/>
        </authorList>
    </citation>
    <scope>NUCLEOTIDE SEQUENCE [LARGE SCALE GENOMIC DNA]</scope>
    <source>
        <strain evidence="2 3">DSM 6986</strain>
    </source>
</reference>
<dbReference type="InterPro" id="IPR038728">
    <property type="entry name" value="YkvI-like"/>
</dbReference>
<keyword evidence="1" id="KW-0472">Membrane</keyword>
<evidence type="ECO:0000256" key="1">
    <source>
        <dbReference type="SAM" id="Phobius"/>
    </source>
</evidence>
<dbReference type="AlphaFoldDB" id="A0A316C9F1"/>
<feature type="transmembrane region" description="Helical" evidence="1">
    <location>
        <begin position="183"/>
        <end position="206"/>
    </location>
</feature>
<keyword evidence="1" id="KW-1133">Transmembrane helix</keyword>
<organism evidence="2 3">
    <name type="scientific">Pseudaminobacter salicylatoxidans</name>
    <dbReference type="NCBI Taxonomy" id="93369"/>
    <lineage>
        <taxon>Bacteria</taxon>
        <taxon>Pseudomonadati</taxon>
        <taxon>Pseudomonadota</taxon>
        <taxon>Alphaproteobacteria</taxon>
        <taxon>Hyphomicrobiales</taxon>
        <taxon>Phyllobacteriaceae</taxon>
        <taxon>Pseudaminobacter</taxon>
    </lineage>
</organism>
<feature type="transmembrane region" description="Helical" evidence="1">
    <location>
        <begin position="143"/>
        <end position="163"/>
    </location>
</feature>
<feature type="transmembrane region" description="Helical" evidence="1">
    <location>
        <begin position="7"/>
        <end position="24"/>
    </location>
</feature>
<feature type="transmembrane region" description="Helical" evidence="1">
    <location>
        <begin position="118"/>
        <end position="136"/>
    </location>
</feature>
<dbReference type="EMBL" id="QGGG01000001">
    <property type="protein sequence ID" value="PWJ86442.1"/>
    <property type="molecule type" value="Genomic_DNA"/>
</dbReference>
<feature type="transmembrane region" description="Helical" evidence="1">
    <location>
        <begin position="81"/>
        <end position="106"/>
    </location>
</feature>
<gene>
    <name evidence="2" type="ORF">C7441_101322</name>
</gene>
<sequence>MGNFKEVIRIAGAFVGVIVGAGFASGQELMQFFTSFGLIGLAGSMISIALFIFLAMALSSLGQQYTSSSHKPIVYAICGKYLGIFVDALITFFMFALAVVMIAGGGALGEQLFGIPKLWGSVAVTVLTVLIVCMNVRQVITFIGAATPLLALMVIIVSVVAFSGHEADLHALEAAASTLPRGAGNWVIGALLYVSYNIIAGAPFLIIMGGQSLDRKTAVWGGVLGGVLLGLLMLMIVGSMFARADILAGVPMPMLLLATQFSPFVGIVMGVAIFGMILNTAVGVLYSFSARLLEPGTMKFRLGTVAAGILAFAGSLAGFVQLVGTVFPFFGYLGFVLMICTLVGWLRLRSGTLRLIEAA</sequence>
<accession>A0A316C9F1</accession>
<dbReference type="PANTHER" id="PTHR37814">
    <property type="entry name" value="CONSERVED MEMBRANE PROTEIN"/>
    <property type="match status" value="1"/>
</dbReference>
<feature type="transmembrane region" description="Helical" evidence="1">
    <location>
        <begin position="218"/>
        <end position="241"/>
    </location>
</feature>
<dbReference type="OrthoDB" id="4424890at2"/>
<dbReference type="PANTHER" id="PTHR37814:SF1">
    <property type="entry name" value="MEMBRANE PROTEIN"/>
    <property type="match status" value="1"/>
</dbReference>
<protein>
    <submittedName>
        <fullName evidence="2">Putative membrane protein YkvI</fullName>
    </submittedName>
</protein>
<feature type="transmembrane region" description="Helical" evidence="1">
    <location>
        <begin position="329"/>
        <end position="348"/>
    </location>
</feature>
<feature type="transmembrane region" description="Helical" evidence="1">
    <location>
        <begin position="261"/>
        <end position="288"/>
    </location>
</feature>
<name>A0A316C9F1_PSESE</name>